<evidence type="ECO:0000259" key="6">
    <source>
        <dbReference type="Pfam" id="PF02826"/>
    </source>
</evidence>
<evidence type="ECO:0000256" key="4">
    <source>
        <dbReference type="RuleBase" id="RU003719"/>
    </source>
</evidence>
<dbReference type="InterPro" id="IPR029753">
    <property type="entry name" value="D-isomer_DH_CS"/>
</dbReference>
<dbReference type="AlphaFoldDB" id="A0A5C4M6A2"/>
<evidence type="ECO:0000256" key="2">
    <source>
        <dbReference type="ARBA" id="ARBA00023002"/>
    </source>
</evidence>
<dbReference type="EMBL" id="VDFW01000007">
    <property type="protein sequence ID" value="TNC27022.1"/>
    <property type="molecule type" value="Genomic_DNA"/>
</dbReference>
<dbReference type="Pfam" id="PF02826">
    <property type="entry name" value="2-Hacid_dh_C"/>
    <property type="match status" value="1"/>
</dbReference>
<gene>
    <name evidence="7" type="ORF">FG385_11400</name>
</gene>
<evidence type="ECO:0000259" key="5">
    <source>
        <dbReference type="Pfam" id="PF00389"/>
    </source>
</evidence>
<accession>A0A5C4M6A2</accession>
<dbReference type="InterPro" id="IPR006140">
    <property type="entry name" value="D-isomer_DH_NAD-bd"/>
</dbReference>
<dbReference type="InterPro" id="IPR050857">
    <property type="entry name" value="D-2-hydroxyacid_DH"/>
</dbReference>
<reference evidence="7 8" key="1">
    <citation type="submission" date="2019-06" db="EMBL/GenBank/DDBJ databases">
        <title>Amycolatopsis alkalitolerans sp. nov., isolated from Gastrodia elata Blume.</title>
        <authorList>
            <person name="Narsing Rao M.P."/>
            <person name="Li W.J."/>
        </authorList>
    </citation>
    <scope>NUCLEOTIDE SEQUENCE [LARGE SCALE GENOMIC DNA]</scope>
    <source>
        <strain evidence="7 8">SYSUP0005</strain>
    </source>
</reference>
<dbReference type="SUPFAM" id="SSF52283">
    <property type="entry name" value="Formate/glycerate dehydrogenase catalytic domain-like"/>
    <property type="match status" value="1"/>
</dbReference>
<dbReference type="PROSITE" id="PS00671">
    <property type="entry name" value="D_2_HYDROXYACID_DH_3"/>
    <property type="match status" value="1"/>
</dbReference>
<evidence type="ECO:0000256" key="3">
    <source>
        <dbReference type="ARBA" id="ARBA00023027"/>
    </source>
</evidence>
<keyword evidence="8" id="KW-1185">Reference proteome</keyword>
<feature type="domain" description="D-isomer specific 2-hydroxyacid dehydrogenase NAD-binding" evidence="6">
    <location>
        <begin position="110"/>
        <end position="282"/>
    </location>
</feature>
<dbReference type="Pfam" id="PF00389">
    <property type="entry name" value="2-Hacid_dh"/>
    <property type="match status" value="1"/>
</dbReference>
<dbReference type="SUPFAM" id="SSF51735">
    <property type="entry name" value="NAD(P)-binding Rossmann-fold domains"/>
    <property type="match status" value="1"/>
</dbReference>
<dbReference type="Proteomes" id="UP000305546">
    <property type="component" value="Unassembled WGS sequence"/>
</dbReference>
<dbReference type="RefSeq" id="WP_139096630.1">
    <property type="nucleotide sequence ID" value="NZ_VDFW01000007.1"/>
</dbReference>
<keyword evidence="2 4" id="KW-0560">Oxidoreductase</keyword>
<dbReference type="GO" id="GO:0051287">
    <property type="term" value="F:NAD binding"/>
    <property type="evidence" value="ECO:0007669"/>
    <property type="project" value="InterPro"/>
</dbReference>
<dbReference type="InterPro" id="IPR006139">
    <property type="entry name" value="D-isomer_2_OHA_DH_cat_dom"/>
</dbReference>
<dbReference type="PANTHER" id="PTHR42789">
    <property type="entry name" value="D-ISOMER SPECIFIC 2-HYDROXYACID DEHYDROGENASE FAMILY PROTEIN (AFU_ORTHOLOGUE AFUA_6G10090)"/>
    <property type="match status" value="1"/>
</dbReference>
<evidence type="ECO:0000313" key="8">
    <source>
        <dbReference type="Proteomes" id="UP000305546"/>
    </source>
</evidence>
<dbReference type="InterPro" id="IPR036291">
    <property type="entry name" value="NAD(P)-bd_dom_sf"/>
</dbReference>
<dbReference type="Gene3D" id="3.40.50.720">
    <property type="entry name" value="NAD(P)-binding Rossmann-like Domain"/>
    <property type="match status" value="2"/>
</dbReference>
<protein>
    <submittedName>
        <fullName evidence="7">D-2-hydroxyacid dehydrogenase family protein</fullName>
    </submittedName>
</protein>
<dbReference type="PANTHER" id="PTHR42789:SF1">
    <property type="entry name" value="D-ISOMER SPECIFIC 2-HYDROXYACID DEHYDROGENASE FAMILY PROTEIN (AFU_ORTHOLOGUE AFUA_6G10090)"/>
    <property type="match status" value="1"/>
</dbReference>
<dbReference type="CDD" id="cd12169">
    <property type="entry name" value="PGDH_like_1"/>
    <property type="match status" value="1"/>
</dbReference>
<name>A0A5C4M6A2_9PSEU</name>
<proteinExistence type="inferred from homology"/>
<dbReference type="GO" id="GO:0016616">
    <property type="term" value="F:oxidoreductase activity, acting on the CH-OH group of donors, NAD or NADP as acceptor"/>
    <property type="evidence" value="ECO:0007669"/>
    <property type="project" value="InterPro"/>
</dbReference>
<sequence length="315" mass="34024">MKIAILDDYQNVALDFADWKPLGAEIEVFTSHIADPDDLVARLAGAEVVVAMRERTRFPADLLARLTDLKLLVSTGQRNAAIDLKAAEEHGILVCGTGYLSHPTAEHTWALILGAMRHLDVELPAMRAGGWQSTVGIPLHGRTLGLLGLGRLGSRVAKVGQAFGMDTIAWSQNLTAERAAEHGVTAVGKEELFERSDILSVHLVLSRRTRGLVGAAELALMKPDALLVNTSRGPIVDEDALLDVLRRKAIGGAALDVFEVEPLPEAHPLRALGNALLTPHLGYVTKDVYEVFFRDAVEDIAAYRAGEPVRVMSLS</sequence>
<dbReference type="OrthoDB" id="117809at2"/>
<comment type="caution">
    <text evidence="7">The sequence shown here is derived from an EMBL/GenBank/DDBJ whole genome shotgun (WGS) entry which is preliminary data.</text>
</comment>
<keyword evidence="3" id="KW-0520">NAD</keyword>
<comment type="similarity">
    <text evidence="1 4">Belongs to the D-isomer specific 2-hydroxyacid dehydrogenase family.</text>
</comment>
<evidence type="ECO:0000313" key="7">
    <source>
        <dbReference type="EMBL" id="TNC27022.1"/>
    </source>
</evidence>
<organism evidence="7 8">
    <name type="scientific">Amycolatopsis alkalitolerans</name>
    <dbReference type="NCBI Taxonomy" id="2547244"/>
    <lineage>
        <taxon>Bacteria</taxon>
        <taxon>Bacillati</taxon>
        <taxon>Actinomycetota</taxon>
        <taxon>Actinomycetes</taxon>
        <taxon>Pseudonocardiales</taxon>
        <taxon>Pseudonocardiaceae</taxon>
        <taxon>Amycolatopsis</taxon>
    </lineage>
</organism>
<feature type="domain" description="D-isomer specific 2-hydroxyacid dehydrogenase catalytic" evidence="5">
    <location>
        <begin position="18"/>
        <end position="309"/>
    </location>
</feature>
<evidence type="ECO:0000256" key="1">
    <source>
        <dbReference type="ARBA" id="ARBA00005854"/>
    </source>
</evidence>